<evidence type="ECO:0000313" key="2">
    <source>
        <dbReference type="Proteomes" id="UP000001062"/>
    </source>
</evidence>
<dbReference type="Pfam" id="PF13557">
    <property type="entry name" value="Phenol_MetA_deg"/>
    <property type="match status" value="1"/>
</dbReference>
<dbReference type="OrthoDB" id="8639774at2"/>
<dbReference type="HOGENOM" id="CLU_066206_1_0_6"/>
<keyword evidence="2" id="KW-1185">Reference proteome</keyword>
<name>F2JW38_MARM1</name>
<reference evidence="1 2" key="1">
    <citation type="journal article" date="2012" name="Stand. Genomic Sci.">
        <title>Complete genome sequence of the melanogenic marine bacterium Marinomonas mediterranea type strain (MMB-1(T)).</title>
        <authorList>
            <person name="Lucas-Elio P."/>
            <person name="Goodwin L."/>
            <person name="Woyke T."/>
            <person name="Pitluck S."/>
            <person name="Nolan M."/>
            <person name="Kyrpides N.C."/>
            <person name="Detter J.C."/>
            <person name="Copeland A."/>
            <person name="Teshima H."/>
            <person name="Bruce D."/>
            <person name="Detter C."/>
            <person name="Tapia R."/>
            <person name="Han S."/>
            <person name="Land M.L."/>
            <person name="Ivanova N."/>
            <person name="Mikhailova N."/>
            <person name="Johnston A.W."/>
            <person name="Sanchez-Amat A."/>
        </authorList>
    </citation>
    <scope>NUCLEOTIDE SEQUENCE [LARGE SCALE GENOMIC DNA]</scope>
    <source>
        <strain evidence="2">ATCC 700492 / JCM 21426 / NBRC 103028 / MMB-1</strain>
    </source>
</reference>
<sequence precursor="true">MIKSRALIATGLMTLPYSVFAYDLPGINLGATSFYDAAPPPTGPGLYFVEYLQFSTANTLNGANGEPLTLPKQDLDVFVPLTQLIYLSDTKIGNASLGFTGLLPYLAKADVDDGLNNVALDSTTGVGDLTLGAFLQFDPVMGTNGPVFSQRVEFDISIPTGEYDSSKAINPSSNSVYINPYYALTYWLSPRWTASTRISYLWNGKNDDPSPTYSNLGATETQAGQAFHINFASAYAVSNRLSVGLSGYVLNQITNTKANGSDVADTKEEVWAIGPGFQYVLNPNNSIVANVYFEQDAKNRAESDRFILRFNHHF</sequence>
<dbReference type="InterPro" id="IPR025737">
    <property type="entry name" value="FApF"/>
</dbReference>
<organism evidence="1 2">
    <name type="scientific">Marinomonas mediterranea (strain ATCC 700492 / JCM 21426 / NBRC 103028 / MMB-1)</name>
    <dbReference type="NCBI Taxonomy" id="717774"/>
    <lineage>
        <taxon>Bacteria</taxon>
        <taxon>Pseudomonadati</taxon>
        <taxon>Pseudomonadota</taxon>
        <taxon>Gammaproteobacteria</taxon>
        <taxon>Oceanospirillales</taxon>
        <taxon>Oceanospirillaceae</taxon>
        <taxon>Marinomonas</taxon>
    </lineage>
</organism>
<evidence type="ECO:0008006" key="3">
    <source>
        <dbReference type="Google" id="ProtNLM"/>
    </source>
</evidence>
<dbReference type="EMBL" id="CP002583">
    <property type="protein sequence ID" value="ADZ92926.1"/>
    <property type="molecule type" value="Genomic_DNA"/>
</dbReference>
<dbReference type="RefSeq" id="WP_013662828.1">
    <property type="nucleotide sequence ID" value="NC_015276.1"/>
</dbReference>
<protein>
    <recommendedName>
        <fullName evidence="3">Phenol degradation protein meta</fullName>
    </recommendedName>
</protein>
<proteinExistence type="predicted"/>
<gene>
    <name evidence="1" type="ordered locus">Marme_3716</name>
</gene>
<dbReference type="KEGG" id="mme:Marme_3716"/>
<dbReference type="eggNOG" id="COG4313">
    <property type="taxonomic scope" value="Bacteria"/>
</dbReference>
<evidence type="ECO:0000313" key="1">
    <source>
        <dbReference type="EMBL" id="ADZ92926.1"/>
    </source>
</evidence>
<dbReference type="AlphaFoldDB" id="F2JW38"/>
<accession>F2JW38</accession>
<dbReference type="Proteomes" id="UP000001062">
    <property type="component" value="Chromosome"/>
</dbReference>
<dbReference type="PATRIC" id="fig|717774.3.peg.3830"/>